<keyword evidence="1" id="KW-0732">Signal</keyword>
<dbReference type="RefSeq" id="WP_379811281.1">
    <property type="nucleotide sequence ID" value="NZ_JBHUPC010000012.1"/>
</dbReference>
<reference evidence="3" key="1">
    <citation type="journal article" date="2019" name="Int. J. Syst. Evol. Microbiol.">
        <title>The Global Catalogue of Microorganisms (GCM) 10K type strain sequencing project: providing services to taxonomists for standard genome sequencing and annotation.</title>
        <authorList>
            <consortium name="The Broad Institute Genomics Platform"/>
            <consortium name="The Broad Institute Genome Sequencing Center for Infectious Disease"/>
            <person name="Wu L."/>
            <person name="Ma J."/>
        </authorList>
    </citation>
    <scope>NUCLEOTIDE SEQUENCE [LARGE SCALE GENOMIC DNA]</scope>
    <source>
        <strain evidence="3">KCTC 22671</strain>
    </source>
</reference>
<dbReference type="PROSITE" id="PS51257">
    <property type="entry name" value="PROKAR_LIPOPROTEIN"/>
    <property type="match status" value="1"/>
</dbReference>
<sequence>MKKIFLFLAVAGSAFMTSCSDDDSSSTPTPDPVATAITLSANATTLELGAGSFTLSVANDLGANVTATSTYYVNDAAIASNVFTPSAEGTYVIHATNGTLVSNDVTVTVTAATAALNNIIYNGSEYAVNNTAVVFWGGYNADPNATTATHALWSNIAFVGTQASDLGTTAHYLDIEFLTPLNSDGTVALPTTSNVIYLDIYEMKLNGADVDVTAQTAAGNLVLAANLDPANDTTIAYTLTGVMIGSNALSLDFDGTLLGVFDESNKSADAAAVFAAHNKVSRAEVTQKVKSFIASRR</sequence>
<feature type="chain" id="PRO_5047188016" evidence="1">
    <location>
        <begin position="21"/>
        <end position="297"/>
    </location>
</feature>
<evidence type="ECO:0000313" key="3">
    <source>
        <dbReference type="Proteomes" id="UP001597534"/>
    </source>
</evidence>
<name>A0ABW5YLQ0_9FLAO</name>
<organism evidence="2 3">
    <name type="scientific">Flavobacterium chuncheonense</name>
    <dbReference type="NCBI Taxonomy" id="2026653"/>
    <lineage>
        <taxon>Bacteria</taxon>
        <taxon>Pseudomonadati</taxon>
        <taxon>Bacteroidota</taxon>
        <taxon>Flavobacteriia</taxon>
        <taxon>Flavobacteriales</taxon>
        <taxon>Flavobacteriaceae</taxon>
        <taxon>Flavobacterium</taxon>
    </lineage>
</organism>
<keyword evidence="3" id="KW-1185">Reference proteome</keyword>
<evidence type="ECO:0000313" key="2">
    <source>
        <dbReference type="EMBL" id="MFD2891687.1"/>
    </source>
</evidence>
<dbReference type="EMBL" id="JBHUPC010000012">
    <property type="protein sequence ID" value="MFD2891687.1"/>
    <property type="molecule type" value="Genomic_DNA"/>
</dbReference>
<comment type="caution">
    <text evidence="2">The sequence shown here is derived from an EMBL/GenBank/DDBJ whole genome shotgun (WGS) entry which is preliminary data.</text>
</comment>
<protein>
    <submittedName>
        <fullName evidence="2">Uncharacterized protein</fullName>
    </submittedName>
</protein>
<proteinExistence type="predicted"/>
<accession>A0ABW5YLQ0</accession>
<feature type="signal peptide" evidence="1">
    <location>
        <begin position="1"/>
        <end position="20"/>
    </location>
</feature>
<gene>
    <name evidence="2" type="ORF">ACFS5J_06635</name>
</gene>
<dbReference type="Proteomes" id="UP001597534">
    <property type="component" value="Unassembled WGS sequence"/>
</dbReference>
<evidence type="ECO:0000256" key="1">
    <source>
        <dbReference type="SAM" id="SignalP"/>
    </source>
</evidence>